<name>A0A8X6F0A5_TRICU</name>
<gene>
    <name evidence="1" type="ORF">TNCT_613801</name>
</gene>
<keyword evidence="2" id="KW-1185">Reference proteome</keyword>
<accession>A0A8X6F0A5</accession>
<comment type="caution">
    <text evidence="1">The sequence shown here is derived from an EMBL/GenBank/DDBJ whole genome shotgun (WGS) entry which is preliminary data.</text>
</comment>
<evidence type="ECO:0000313" key="1">
    <source>
        <dbReference type="EMBL" id="GFQ65819.1"/>
    </source>
</evidence>
<dbReference type="EMBL" id="BMAO01000296">
    <property type="protein sequence ID" value="GFQ65819.1"/>
    <property type="molecule type" value="Genomic_DNA"/>
</dbReference>
<evidence type="ECO:0000313" key="2">
    <source>
        <dbReference type="Proteomes" id="UP000887116"/>
    </source>
</evidence>
<sequence>MINKQNIPDTLAINEFHFSAHLDGKLKLFYEASSIWRSNQNQFNAETLQKEQLETQIIQFFLRQNPVVIEFAFTLVKILAFTCW</sequence>
<protein>
    <submittedName>
        <fullName evidence="1">Uncharacterized protein</fullName>
    </submittedName>
</protein>
<dbReference type="AlphaFoldDB" id="A0A8X6F0A5"/>
<dbReference type="Proteomes" id="UP000887116">
    <property type="component" value="Unassembled WGS sequence"/>
</dbReference>
<organism evidence="1 2">
    <name type="scientific">Trichonephila clavata</name>
    <name type="common">Joro spider</name>
    <name type="synonym">Nephila clavata</name>
    <dbReference type="NCBI Taxonomy" id="2740835"/>
    <lineage>
        <taxon>Eukaryota</taxon>
        <taxon>Metazoa</taxon>
        <taxon>Ecdysozoa</taxon>
        <taxon>Arthropoda</taxon>
        <taxon>Chelicerata</taxon>
        <taxon>Arachnida</taxon>
        <taxon>Araneae</taxon>
        <taxon>Araneomorphae</taxon>
        <taxon>Entelegynae</taxon>
        <taxon>Araneoidea</taxon>
        <taxon>Nephilidae</taxon>
        <taxon>Trichonephila</taxon>
    </lineage>
</organism>
<reference evidence="1" key="1">
    <citation type="submission" date="2020-07" db="EMBL/GenBank/DDBJ databases">
        <title>Multicomponent nature underlies the extraordinary mechanical properties of spider dragline silk.</title>
        <authorList>
            <person name="Kono N."/>
            <person name="Nakamura H."/>
            <person name="Mori M."/>
            <person name="Yoshida Y."/>
            <person name="Ohtoshi R."/>
            <person name="Malay A.D."/>
            <person name="Moran D.A.P."/>
            <person name="Tomita M."/>
            <person name="Numata K."/>
            <person name="Arakawa K."/>
        </authorList>
    </citation>
    <scope>NUCLEOTIDE SEQUENCE</scope>
</reference>
<proteinExistence type="predicted"/>